<accession>A0A9N9MX63</accession>
<dbReference type="EMBL" id="OU892282">
    <property type="protein sequence ID" value="CAG9770874.1"/>
    <property type="molecule type" value="Genomic_DNA"/>
</dbReference>
<evidence type="ECO:0000313" key="1">
    <source>
        <dbReference type="EMBL" id="CAG9770874.1"/>
    </source>
</evidence>
<name>A0A9N9MX63_9CUCU</name>
<protein>
    <recommendedName>
        <fullName evidence="3">DUF2428 domain-containing protein</fullName>
    </recommendedName>
</protein>
<reference evidence="1" key="1">
    <citation type="submission" date="2022-01" db="EMBL/GenBank/DDBJ databases">
        <authorList>
            <person name="King R."/>
        </authorList>
    </citation>
    <scope>NUCLEOTIDE SEQUENCE</scope>
</reference>
<evidence type="ECO:0008006" key="3">
    <source>
        <dbReference type="Google" id="ProtNLM"/>
    </source>
</evidence>
<sequence length="1318" mass="153564">MNPRQRRATARIGMIPVENRRSHCMDKLSSEIFQMTDCSNPNRDHMQSLLADTYCYLEGAELLHTATIDFLLKSLGATENEYISIQEFTFKPCDRWFCRLLILACLEVGDDNFVKECSFLLREALATFKPARLESAQLLIIIDKFADYLDVEGDPHIAEDLLDFVRKANLLSTNSYKKYTEEIAKKAMHCLSKEQHLELTQVDNLPIRGISIDKLNIGFDIGTVEFEAAMTRVIEMFSNNIENREGGMLYKILINKQSKEDFDNLIMPRLSKKFQSLDFEGEFFQSLLKYWIPLMVYRYPMGFHSLYQGNEDSLPNYLIGCIEYEGRRRNLKQFGSAEHQISLLKLLYSQEETRKIALKIPGCPQVDSFLKVIEKHGIWYFLEGQSFPLNSEENRSLARYFKSTCGLLVRYHMQSKNLRDIVTGTCSYAINLLKTDRKFLGAQILKIFFEDGPNSLINTLLEFEEDFCPDFFKFLKHLKSEEFAACIERLVADDDAVCQELCQLAGCVIKTPIIIQGPFLIGFIDKCSDTLSIKGLDQVRNLTNMMIQYSGREQYILELLLAELPTVFDCTTQKRIFKASLLLEALIEAMHYNWVHNCLVSRIFSPSFPVAFFVKVVDLILTWDSNEADENFNAKNKSDKILESLYNNCCQYIGNFHRRLLVDNFDVVEKVIKVIEKSSKRRPTMKSVELLSRFSFNWGASLKIYWFNKTLYKIECVEEIPNLTIRKNPEIRLVLHAFCQSDQNRHFIKTTLDHILKILSNGEATDATKAAAFNCTELLMSDKTMYDDTMKYAPKVILECVRHFENRNWVVRNACFQLQKSLIDRFLGVHMGYNRRHRAIDDLFILFPEIILPFYQRLVTIPLNDSALAVMQFFAESQLKMRPFTPEIQGLEIFLQAFIVLIKTNSDIYGVFAARAYVSLCLEKDIPDIIEHIADFIIEDFVFIKQRNTIRNFMLLLRELNEKFINFISEKPTKPEGFYQISKSLDNLADFLFQKNNSYQMDLLLVNLHSFEMLLPTFECSNFQMNVYTDRIRFNNNLPFFINHAPLNTLDDTLKLILSKNLTECLQITVLTTLVDRFDKSDKLNFPLKEILNILITHALKIDNARNYLLMCYFKVIFMFFECCQCLDKDFSVGVYSFYNVSENNIYKILIKFLILSQTDISDAKFVNLSIKYLQNNLANFDEDILQMFSKMLQYIHKCCACYHDKQRILKLAIYLIREHCLWHFASFLGKLMIPTPIQAMQVLLGKTLLTNYFGLHEIAVNFLKELYEFVNEENSVAKVSNESFYYREEYVFVSKDTISKIVQNFFEHDNLLIVPVA</sequence>
<gene>
    <name evidence="1" type="ORF">CEUTPL_LOCUS11318</name>
</gene>
<organism evidence="1 2">
    <name type="scientific">Ceutorhynchus assimilis</name>
    <name type="common">cabbage seed weevil</name>
    <dbReference type="NCBI Taxonomy" id="467358"/>
    <lineage>
        <taxon>Eukaryota</taxon>
        <taxon>Metazoa</taxon>
        <taxon>Ecdysozoa</taxon>
        <taxon>Arthropoda</taxon>
        <taxon>Hexapoda</taxon>
        <taxon>Insecta</taxon>
        <taxon>Pterygota</taxon>
        <taxon>Neoptera</taxon>
        <taxon>Endopterygota</taxon>
        <taxon>Coleoptera</taxon>
        <taxon>Polyphaga</taxon>
        <taxon>Cucujiformia</taxon>
        <taxon>Curculionidae</taxon>
        <taxon>Ceutorhynchinae</taxon>
        <taxon>Ceutorhynchus</taxon>
    </lineage>
</organism>
<dbReference type="OrthoDB" id="6614653at2759"/>
<proteinExistence type="predicted"/>
<evidence type="ECO:0000313" key="2">
    <source>
        <dbReference type="Proteomes" id="UP001152799"/>
    </source>
</evidence>
<dbReference type="Proteomes" id="UP001152799">
    <property type="component" value="Chromosome 6"/>
</dbReference>
<keyword evidence="2" id="KW-1185">Reference proteome</keyword>